<gene>
    <name evidence="2" type="ORF">O181_119192</name>
</gene>
<evidence type="ECO:0000313" key="3">
    <source>
        <dbReference type="Proteomes" id="UP000765509"/>
    </source>
</evidence>
<evidence type="ECO:0000256" key="1">
    <source>
        <dbReference type="SAM" id="SignalP"/>
    </source>
</evidence>
<reference evidence="2" key="1">
    <citation type="submission" date="2021-03" db="EMBL/GenBank/DDBJ databases">
        <title>Draft genome sequence of rust myrtle Austropuccinia psidii MF-1, a brazilian biotype.</title>
        <authorList>
            <person name="Quecine M.C."/>
            <person name="Pachon D.M.R."/>
            <person name="Bonatelli M.L."/>
            <person name="Correr F.H."/>
            <person name="Franceschini L.M."/>
            <person name="Leite T.F."/>
            <person name="Margarido G.R.A."/>
            <person name="Almeida C.A."/>
            <person name="Ferrarezi J.A."/>
            <person name="Labate C.A."/>
        </authorList>
    </citation>
    <scope>NUCLEOTIDE SEQUENCE</scope>
    <source>
        <strain evidence="2">MF-1</strain>
    </source>
</reference>
<feature type="chain" id="PRO_5040263955" description="Secreted protein" evidence="1">
    <location>
        <begin position="21"/>
        <end position="104"/>
    </location>
</feature>
<keyword evidence="3" id="KW-1185">Reference proteome</keyword>
<dbReference type="AlphaFoldDB" id="A0A9Q3KEL5"/>
<dbReference type="EMBL" id="AVOT02105168">
    <property type="protein sequence ID" value="MBW0579477.1"/>
    <property type="molecule type" value="Genomic_DNA"/>
</dbReference>
<comment type="caution">
    <text evidence="2">The sequence shown here is derived from an EMBL/GenBank/DDBJ whole genome shotgun (WGS) entry which is preliminary data.</text>
</comment>
<keyword evidence="1" id="KW-0732">Signal</keyword>
<evidence type="ECO:0000313" key="2">
    <source>
        <dbReference type="EMBL" id="MBW0579477.1"/>
    </source>
</evidence>
<organism evidence="2 3">
    <name type="scientific">Austropuccinia psidii MF-1</name>
    <dbReference type="NCBI Taxonomy" id="1389203"/>
    <lineage>
        <taxon>Eukaryota</taxon>
        <taxon>Fungi</taxon>
        <taxon>Dikarya</taxon>
        <taxon>Basidiomycota</taxon>
        <taxon>Pucciniomycotina</taxon>
        <taxon>Pucciniomycetes</taxon>
        <taxon>Pucciniales</taxon>
        <taxon>Sphaerophragmiaceae</taxon>
        <taxon>Austropuccinia</taxon>
    </lineage>
</organism>
<accession>A0A9Q3KEL5</accession>
<protein>
    <recommendedName>
        <fullName evidence="4">Secreted protein</fullName>
    </recommendedName>
</protein>
<proteinExistence type="predicted"/>
<feature type="non-terminal residue" evidence="2">
    <location>
        <position position="1"/>
    </location>
</feature>
<name>A0A9Q3KEL5_9BASI</name>
<sequence length="104" mass="11183">MSPTLLIILTLAVPAQHASAPLPSLCSQCPHDMPPLLLTILTLCPPNMPLTTLTILTLTVTSRHASNATYHPYAQVQWLVGVHDERNQGDILSGHLCQQVLGGN</sequence>
<feature type="signal peptide" evidence="1">
    <location>
        <begin position="1"/>
        <end position="20"/>
    </location>
</feature>
<evidence type="ECO:0008006" key="4">
    <source>
        <dbReference type="Google" id="ProtNLM"/>
    </source>
</evidence>
<dbReference type="Proteomes" id="UP000765509">
    <property type="component" value="Unassembled WGS sequence"/>
</dbReference>